<dbReference type="OrthoDB" id="9807299at2"/>
<dbReference type="InterPro" id="IPR056441">
    <property type="entry name" value="Beta-barrel_GLAA-B_II"/>
</dbReference>
<dbReference type="AlphaFoldDB" id="A0A1N7LXS1"/>
<protein>
    <submittedName>
        <fullName evidence="9">Parallel beta-helix repeat (Two copies)</fullName>
    </submittedName>
</protein>
<dbReference type="GO" id="GO:0004557">
    <property type="term" value="F:alpha-galactosidase activity"/>
    <property type="evidence" value="ECO:0007669"/>
    <property type="project" value="UniProtKB-EC"/>
</dbReference>
<evidence type="ECO:0000256" key="5">
    <source>
        <dbReference type="ARBA" id="ARBA00022801"/>
    </source>
</evidence>
<dbReference type="Proteomes" id="UP000186026">
    <property type="component" value="Unassembled WGS sequence"/>
</dbReference>
<organism evidence="9 10">
    <name type="scientific">Belliella pelovolcani</name>
    <dbReference type="NCBI Taxonomy" id="529505"/>
    <lineage>
        <taxon>Bacteria</taxon>
        <taxon>Pseudomonadati</taxon>
        <taxon>Bacteroidota</taxon>
        <taxon>Cytophagia</taxon>
        <taxon>Cytophagales</taxon>
        <taxon>Cyclobacteriaceae</taxon>
        <taxon>Belliella</taxon>
    </lineage>
</organism>
<evidence type="ECO:0000256" key="6">
    <source>
        <dbReference type="ARBA" id="ARBA00023295"/>
    </source>
</evidence>
<dbReference type="STRING" id="529505.SAMN05421761_104203"/>
<evidence type="ECO:0000256" key="2">
    <source>
        <dbReference type="ARBA" id="ARBA00001271"/>
    </source>
</evidence>
<keyword evidence="4" id="KW-0677">Repeat</keyword>
<dbReference type="EMBL" id="FTOP01000004">
    <property type="protein sequence ID" value="SIS78604.1"/>
    <property type="molecule type" value="Genomic_DNA"/>
</dbReference>
<dbReference type="SUPFAM" id="SSF51126">
    <property type="entry name" value="Pectin lyase-like"/>
    <property type="match status" value="1"/>
</dbReference>
<dbReference type="RefSeq" id="WP_076499895.1">
    <property type="nucleotide sequence ID" value="NZ_FTOP01000004.1"/>
</dbReference>
<keyword evidence="10" id="KW-1185">Reference proteome</keyword>
<evidence type="ECO:0000313" key="10">
    <source>
        <dbReference type="Proteomes" id="UP000186026"/>
    </source>
</evidence>
<accession>A0A1N7LXS1</accession>
<evidence type="ECO:0000259" key="7">
    <source>
        <dbReference type="Pfam" id="PF23763"/>
    </source>
</evidence>
<comment type="catalytic activity">
    <reaction evidence="2">
        <text>Hydrolysis of terminal, non-reducing branched (1-&gt;3)-alpha-D-galactosidic residues, producing free D-galactose.</text>
        <dbReference type="EC" id="3.2.1.n1"/>
    </reaction>
</comment>
<sequence>MNHFGLLRILALIPAFMLVQKLHAQDFRLSNYLNENEKDATLAVLTMLQDASEYKNSKVIIEEGVYHFYPEKAYEQYSFVSNHDNTMRRIAFPIKGFDGLTLQASGAKFIFHGLMMPFLIEDSKKVNISGFSIDWHIPLHSEALVVANDQENGSVDLKIAESFPYTIRNEKLIFIKEGYEHDLGNAILYDPLRKAVAYNTNDYTPLRMNKNIEIKNKHSFDFQNYVDLRSPEYVYQNQENILKAEELAHGLVRISGLSKSPPPVGMVLVAKGQNGDNRTANAIHINKSQDIKIHDVIIYHAGGMGVIGERSINITLDNMKIFPNPERDLMVSTTADASHFVNCKGEIIINNCNFRNQLDDATNVHGSYVIVSDVLSPNKIGVRVGHFQQGGFDFAEAGDKIGFINQKKSANVELKTTVQHVNKLNERYYIITLSENIASQLNDDYVVENLDWYPELTITNNHFADNRARGILLSTPKKTIVRNNYFSNMMSAIFVPVELTWWYESGSAQDLLIEGNTFGDCAYGGGDRPVIYIETDLDKTDYIFGNITIKNNTFTNFNPSILKANGVRYLEFSDNKIENSKSFPALYPSAHVLDVHHIDTLIIKNIDITVDFQNKLKAIDVINKVSDM</sequence>
<dbReference type="InterPro" id="IPR012334">
    <property type="entry name" value="Pectin_lyas_fold"/>
</dbReference>
<feature type="domain" description="GLAA-B beta-barrel" evidence="8">
    <location>
        <begin position="379"/>
        <end position="444"/>
    </location>
</feature>
<dbReference type="InterPro" id="IPR057275">
    <property type="entry name" value="Beta-barrel_GLAA-B_I"/>
</dbReference>
<name>A0A1N7LXS1_9BACT</name>
<dbReference type="Pfam" id="PF23764">
    <property type="entry name" value="Beta-barrel_GLAA-B_II"/>
    <property type="match status" value="1"/>
</dbReference>
<gene>
    <name evidence="9" type="ORF">SAMN05421761_104203</name>
</gene>
<keyword evidence="5" id="KW-0378">Hydrolase</keyword>
<dbReference type="InterPro" id="IPR011050">
    <property type="entry name" value="Pectin_lyase_fold/virulence"/>
</dbReference>
<keyword evidence="3" id="KW-0732">Signal</keyword>
<evidence type="ECO:0000259" key="8">
    <source>
        <dbReference type="Pfam" id="PF23764"/>
    </source>
</evidence>
<evidence type="ECO:0000256" key="4">
    <source>
        <dbReference type="ARBA" id="ARBA00022737"/>
    </source>
</evidence>
<comment type="catalytic activity">
    <reaction evidence="1">
        <text>Hydrolysis of terminal, non-reducing alpha-D-galactose residues in alpha-D-galactosides, including galactose oligosaccharides, galactomannans and galactolipids.</text>
        <dbReference type="EC" id="3.2.1.22"/>
    </reaction>
</comment>
<evidence type="ECO:0000313" key="9">
    <source>
        <dbReference type="EMBL" id="SIS78604.1"/>
    </source>
</evidence>
<proteinExistence type="predicted"/>
<dbReference type="Gene3D" id="2.160.20.10">
    <property type="entry name" value="Single-stranded right-handed beta-helix, Pectin lyase-like"/>
    <property type="match status" value="2"/>
</dbReference>
<keyword evidence="6" id="KW-0326">Glycosidase</keyword>
<evidence type="ECO:0000256" key="3">
    <source>
        <dbReference type="ARBA" id="ARBA00022729"/>
    </source>
</evidence>
<feature type="domain" description="GLAA-B beta-barrel" evidence="7">
    <location>
        <begin position="141"/>
        <end position="268"/>
    </location>
</feature>
<evidence type="ECO:0000256" key="1">
    <source>
        <dbReference type="ARBA" id="ARBA00001255"/>
    </source>
</evidence>
<reference evidence="10" key="1">
    <citation type="submission" date="2017-01" db="EMBL/GenBank/DDBJ databases">
        <authorList>
            <person name="Varghese N."/>
            <person name="Submissions S."/>
        </authorList>
    </citation>
    <scope>NUCLEOTIDE SEQUENCE [LARGE SCALE GENOMIC DNA]</scope>
    <source>
        <strain evidence="10">DSM 46698</strain>
    </source>
</reference>
<dbReference type="Pfam" id="PF23763">
    <property type="entry name" value="Beta-barrel_GLAA-B_I"/>
    <property type="match status" value="1"/>
</dbReference>